<comment type="caution">
    <text evidence="2">The sequence shown here is derived from an EMBL/GenBank/DDBJ whole genome shotgun (WGS) entry which is preliminary data.</text>
</comment>
<feature type="region of interest" description="Disordered" evidence="1">
    <location>
        <begin position="150"/>
        <end position="179"/>
    </location>
</feature>
<sequence>MAEDVVESNAEIFEQSDFSFNESSDLSLVYPNTISFDKMFQTETMAAVLGVGFSPDESMLDDELEYTHTAACGGAGDIMSASSETEKNAQNLSSVPRSFGGIFLLENRAESAGFDVKIRQLAGLNKDLNLDELIGQQACIDTQTAIKGAMAKGRKKGPQSPRISTASASSVTKALGAKPKKPRRVKRVFDYSKANVNTIEVPCPELQKIMITQAELIEVCGDQFDGEKAKEGEINRRRFVRGSLDGLAGLHPNVAYEKNPLFDLSRPYQQEFTRVELDPTTGFTPIIPLTPDAIIPGDYNLSKKFTPGRKTIPHARDRPGVVCPACLDVVEIRCWKSTLEKKPLSNYLRHFKDKHRVESNKDSFVDLQAGG</sequence>
<reference evidence="2" key="1">
    <citation type="submission" date="2020-10" db="EMBL/GenBank/DDBJ databases">
        <title>The Whole-Genome Sequence of Metschnikowia persimmonesis, a Novel Endophytic Yeast Species Isolated from Medicinal Plant Diospyros kaki Thumb.</title>
        <authorList>
            <person name="Rahmat E."/>
            <person name="Kang Y."/>
        </authorList>
    </citation>
    <scope>NUCLEOTIDE SEQUENCE</scope>
    <source>
        <strain evidence="2">KIOM G15050</strain>
    </source>
</reference>
<dbReference type="AlphaFoldDB" id="A0A8H7GTZ2"/>
<dbReference type="Proteomes" id="UP000649328">
    <property type="component" value="Unassembled WGS sequence"/>
</dbReference>
<evidence type="ECO:0000313" key="2">
    <source>
        <dbReference type="EMBL" id="KAF8003363.1"/>
    </source>
</evidence>
<evidence type="ECO:0000313" key="3">
    <source>
        <dbReference type="Proteomes" id="UP000649328"/>
    </source>
</evidence>
<organism evidence="2 3">
    <name type="scientific">Metschnikowia pulcherrima</name>
    <dbReference type="NCBI Taxonomy" id="27326"/>
    <lineage>
        <taxon>Eukaryota</taxon>
        <taxon>Fungi</taxon>
        <taxon>Dikarya</taxon>
        <taxon>Ascomycota</taxon>
        <taxon>Saccharomycotina</taxon>
        <taxon>Pichiomycetes</taxon>
        <taxon>Metschnikowiaceae</taxon>
        <taxon>Metschnikowia</taxon>
    </lineage>
</organism>
<accession>A0A8H7GTZ2</accession>
<proteinExistence type="predicted"/>
<dbReference type="OrthoDB" id="4096316at2759"/>
<name>A0A8H7GTZ2_9ASCO</name>
<feature type="compositionally biased region" description="Polar residues" evidence="1">
    <location>
        <begin position="161"/>
        <end position="172"/>
    </location>
</feature>
<gene>
    <name evidence="2" type="ORF">HF325_002608</name>
</gene>
<protein>
    <submittedName>
        <fullName evidence="2">Uncharacterized protein</fullName>
    </submittedName>
</protein>
<evidence type="ECO:0000256" key="1">
    <source>
        <dbReference type="SAM" id="MobiDB-lite"/>
    </source>
</evidence>
<dbReference type="EMBL" id="JACBPP010000003">
    <property type="protein sequence ID" value="KAF8003363.1"/>
    <property type="molecule type" value="Genomic_DNA"/>
</dbReference>
<keyword evidence="3" id="KW-1185">Reference proteome</keyword>